<dbReference type="Proteomes" id="UP000199513">
    <property type="component" value="Unassembled WGS sequence"/>
</dbReference>
<dbReference type="RefSeq" id="WP_091549539.1">
    <property type="nucleotide sequence ID" value="NZ_FONY01000080.1"/>
</dbReference>
<protein>
    <submittedName>
        <fullName evidence="1">Transport and Golgi organisation 2</fullName>
    </submittedName>
</protein>
<dbReference type="EMBL" id="FONY01000080">
    <property type="protein sequence ID" value="SFF60863.1"/>
    <property type="molecule type" value="Genomic_DNA"/>
</dbReference>
<sequence>MCTVTYLPVDNQNFILTSNRDEHVNRPTAFLPDFLYIDNVKILCPVDAKAKGTWIATTSYRTVCLLNGAFTPHQPKEKYRMSRGQIVMDSFKYLDLERFFSEYDLTDIEPFTLVMVNHNPLLLTELIWNGEQKVITKKNPSEPSIWSSVTLYPPEVVNQRKNWFDIFLNNQFKSQEKNLTKIIDFHRFGGEGDRENDILMNRQGRLLTVSITSVLMTKQEQKMYYFDLINQQEKEIIY</sequence>
<dbReference type="PANTHER" id="PTHR17985:SF8">
    <property type="entry name" value="TRANSPORT AND GOLGI ORGANIZATION PROTEIN 2 HOMOLOG"/>
    <property type="match status" value="1"/>
</dbReference>
<name>A0A1I2K372_9BACT</name>
<evidence type="ECO:0000313" key="2">
    <source>
        <dbReference type="Proteomes" id="UP000199513"/>
    </source>
</evidence>
<dbReference type="InterPro" id="IPR008551">
    <property type="entry name" value="TANGO2"/>
</dbReference>
<dbReference type="PANTHER" id="PTHR17985">
    <property type="entry name" value="SER/THR-RICH PROTEIN T10 IN DGCR REGION"/>
    <property type="match status" value="1"/>
</dbReference>
<gene>
    <name evidence="1" type="ORF">SAMN04488541_10805</name>
</gene>
<organism evidence="1 2">
    <name type="scientific">Thermoflexibacter ruber</name>
    <dbReference type="NCBI Taxonomy" id="1003"/>
    <lineage>
        <taxon>Bacteria</taxon>
        <taxon>Pseudomonadati</taxon>
        <taxon>Bacteroidota</taxon>
        <taxon>Cytophagia</taxon>
        <taxon>Cytophagales</taxon>
        <taxon>Thermoflexibacteraceae</taxon>
        <taxon>Thermoflexibacter</taxon>
    </lineage>
</organism>
<dbReference type="Pfam" id="PF05742">
    <property type="entry name" value="TANGO2"/>
    <property type="match status" value="1"/>
</dbReference>
<dbReference type="STRING" id="1003.SAMN04488541_10805"/>
<accession>A0A1I2K372</accession>
<dbReference type="OrthoDB" id="4380123at2"/>
<evidence type="ECO:0000313" key="1">
    <source>
        <dbReference type="EMBL" id="SFF60863.1"/>
    </source>
</evidence>
<reference evidence="1 2" key="1">
    <citation type="submission" date="2016-10" db="EMBL/GenBank/DDBJ databases">
        <authorList>
            <person name="de Groot N.N."/>
        </authorList>
    </citation>
    <scope>NUCLEOTIDE SEQUENCE [LARGE SCALE GENOMIC DNA]</scope>
    <source>
        <strain>GEY</strain>
        <strain evidence="2">DSM 9560</strain>
    </source>
</reference>
<keyword evidence="2" id="KW-1185">Reference proteome</keyword>
<proteinExistence type="predicted"/>
<dbReference type="AlphaFoldDB" id="A0A1I2K372"/>